<feature type="region of interest" description="Disordered" evidence="1">
    <location>
        <begin position="1"/>
        <end position="34"/>
    </location>
</feature>
<gene>
    <name evidence="3" type="ORF">HZZ05_09620</name>
</gene>
<reference evidence="3 4" key="1">
    <citation type="submission" date="2020-07" db="EMBL/GenBank/DDBJ databases">
        <title>MOT database genomes.</title>
        <authorList>
            <person name="Joseph S."/>
            <person name="Aduse-Opoku J."/>
            <person name="Hashim A."/>
            <person name="Wade W."/>
            <person name="Curtis M."/>
        </authorList>
    </citation>
    <scope>NUCLEOTIDE SEQUENCE [LARGE SCALE GENOMIC DNA]</scope>
    <source>
        <strain evidence="3 4">WMus004</strain>
    </source>
</reference>
<dbReference type="EMBL" id="JACBXV010000143">
    <property type="protein sequence ID" value="NYS69765.1"/>
    <property type="molecule type" value="Genomic_DNA"/>
</dbReference>
<dbReference type="RefSeq" id="WP_179901030.1">
    <property type="nucleotide sequence ID" value="NZ_JACBXV010000143.1"/>
</dbReference>
<proteinExistence type="predicted"/>
<dbReference type="Proteomes" id="UP000572528">
    <property type="component" value="Unassembled WGS sequence"/>
</dbReference>
<evidence type="ECO:0000256" key="1">
    <source>
        <dbReference type="SAM" id="MobiDB-lite"/>
    </source>
</evidence>
<dbReference type="InterPro" id="IPR025646">
    <property type="entry name" value="DUF4350"/>
</dbReference>
<evidence type="ECO:0000313" key="3">
    <source>
        <dbReference type="EMBL" id="NYS69765.1"/>
    </source>
</evidence>
<sequence>MSGPSAVALPASRQAAPAGTGSQRPGAEAQADQVTGESWGARLRRWRPAALALLLLLAVTLATMWSRPMTSSIPLAIDNPKANGTMALAELLRHEGVRVSQATTVEDALTTARHGGTVAVISPSALSIDQRRALAESGGDIVVVGALYEDLSGLTRARTTGVSSPEALEADCEDPDARAAHSIGAAQGSVSLEQAPQAQGCFTVDGTHFSYITEPTVGGGTLRVISDPSILTNARLTQEGHAALGIRALGHHDTLMWLNASLVEEAPADDDSASLLPPWLPVLLLHLMIAALVLAVIQGRRLGAIIPESLPAVVRSTETTIARGRLYRRGGDRLRAATALRTGTAGRLSRALGLGAVASRDELLEVLTRATDLPRPVLDELLYGPAPANDQSLASLATDLDRLESKVLSYD</sequence>
<feature type="domain" description="DUF4350" evidence="2">
    <location>
        <begin position="78"/>
        <end position="247"/>
    </location>
</feature>
<evidence type="ECO:0000313" key="4">
    <source>
        <dbReference type="Proteomes" id="UP000572528"/>
    </source>
</evidence>
<accession>A0A853ELM0</accession>
<protein>
    <submittedName>
        <fullName evidence="3">DUF4350 domain-containing protein</fullName>
    </submittedName>
</protein>
<comment type="caution">
    <text evidence="3">The sequence shown here is derived from an EMBL/GenBank/DDBJ whole genome shotgun (WGS) entry which is preliminary data.</text>
</comment>
<dbReference type="AlphaFoldDB" id="A0A853ELM0"/>
<name>A0A853ELM0_9ACTO</name>
<evidence type="ECO:0000259" key="2">
    <source>
        <dbReference type="Pfam" id="PF14258"/>
    </source>
</evidence>
<organism evidence="3 4">
    <name type="scientific">Actinomyces bowdenii</name>
    <dbReference type="NCBI Taxonomy" id="131109"/>
    <lineage>
        <taxon>Bacteria</taxon>
        <taxon>Bacillati</taxon>
        <taxon>Actinomycetota</taxon>
        <taxon>Actinomycetes</taxon>
        <taxon>Actinomycetales</taxon>
        <taxon>Actinomycetaceae</taxon>
        <taxon>Actinomyces</taxon>
    </lineage>
</organism>
<dbReference type="Pfam" id="PF14258">
    <property type="entry name" value="DUF4350"/>
    <property type="match status" value="1"/>
</dbReference>